<organism evidence="2 3">
    <name type="scientific">Caldisericum exile (strain DSM 21853 / NBRC 104410 / AZM16c01)</name>
    <dbReference type="NCBI Taxonomy" id="511051"/>
    <lineage>
        <taxon>Bacteria</taxon>
        <taxon>Pseudomonadati</taxon>
        <taxon>Caldisericota/Cryosericota group</taxon>
        <taxon>Caldisericota</taxon>
        <taxon>Caldisericia</taxon>
        <taxon>Caldisericales</taxon>
        <taxon>Caldisericaceae</taxon>
        <taxon>Caldisericum</taxon>
    </lineage>
</organism>
<feature type="transmembrane region" description="Helical" evidence="1">
    <location>
        <begin position="59"/>
        <end position="83"/>
    </location>
</feature>
<sequence length="117" mass="12925">MKNKILVSFIVNAIALYLVSLIVPGISFDNTLSILVASLIFGIVNSVIRPFFMFLSLPLIFLTLGLFMFIINGLMLKIVSLLVPGFHVYSFWDAVFASLLLSVISVVLKGVLFGKNR</sequence>
<keyword evidence="3" id="KW-1185">Reference proteome</keyword>
<dbReference type="RefSeq" id="WP_014453262.1">
    <property type="nucleotide sequence ID" value="NC_017096.1"/>
</dbReference>
<evidence type="ECO:0000313" key="3">
    <source>
        <dbReference type="Proteomes" id="UP000004793"/>
    </source>
</evidence>
<feature type="transmembrane region" description="Helical" evidence="1">
    <location>
        <begin position="5"/>
        <end position="26"/>
    </location>
</feature>
<evidence type="ECO:0000256" key="1">
    <source>
        <dbReference type="SAM" id="Phobius"/>
    </source>
</evidence>
<dbReference type="PANTHER" id="PTHR37309">
    <property type="entry name" value="SLR0284 PROTEIN"/>
    <property type="match status" value="1"/>
</dbReference>
<dbReference type="KEGG" id="cex:CSE_07330"/>
<proteinExistence type="predicted"/>
<evidence type="ECO:0000313" key="2">
    <source>
        <dbReference type="EMBL" id="BAL80859.1"/>
    </source>
</evidence>
<keyword evidence="1" id="KW-0472">Membrane</keyword>
<feature type="transmembrane region" description="Helical" evidence="1">
    <location>
        <begin position="89"/>
        <end position="112"/>
    </location>
</feature>
<name>A0A7U6GED6_CALEA</name>
<dbReference type="PANTHER" id="PTHR37309:SF1">
    <property type="entry name" value="SLR0284 PROTEIN"/>
    <property type="match status" value="1"/>
</dbReference>
<dbReference type="OrthoDB" id="7205479at2"/>
<keyword evidence="1" id="KW-1133">Transmembrane helix</keyword>
<accession>A0A7U6GED6</accession>
<gene>
    <name evidence="2" type="ordered locus">CSE_07330</name>
</gene>
<keyword evidence="1" id="KW-0812">Transmembrane</keyword>
<dbReference type="Pfam" id="PF04020">
    <property type="entry name" value="Phage_holin_4_2"/>
    <property type="match status" value="1"/>
</dbReference>
<dbReference type="InterPro" id="IPR007165">
    <property type="entry name" value="Phage_holin_4_2"/>
</dbReference>
<dbReference type="AlphaFoldDB" id="A0A7U6GED6"/>
<reference evidence="2 3" key="1">
    <citation type="submission" date="2011-01" db="EMBL/GenBank/DDBJ databases">
        <title>Whole genome sequence of Caldisericum exile AZM16c01.</title>
        <authorList>
            <person name="Narita-Yamada S."/>
            <person name="Kawakoshi A."/>
            <person name="Nakamura S."/>
            <person name="Sasagawa M."/>
            <person name="Fukada J."/>
            <person name="Sekine M."/>
            <person name="Kato Y."/>
            <person name="Fukai R."/>
            <person name="Sasaki K."/>
            <person name="Hanamaki A."/>
            <person name="Narita H."/>
            <person name="Konno Y."/>
            <person name="Mori K."/>
            <person name="Yamazaki S."/>
            <person name="Suzuki K."/>
            <person name="Fujita N."/>
        </authorList>
    </citation>
    <scope>NUCLEOTIDE SEQUENCE [LARGE SCALE GENOMIC DNA]</scope>
    <source>
        <strain evidence="3">DSM 21853 / NBRC 104410 / AZM16c01</strain>
    </source>
</reference>
<dbReference type="EMBL" id="AP012051">
    <property type="protein sequence ID" value="BAL80859.1"/>
    <property type="molecule type" value="Genomic_DNA"/>
</dbReference>
<feature type="transmembrane region" description="Helical" evidence="1">
    <location>
        <begin position="32"/>
        <end position="52"/>
    </location>
</feature>
<protein>
    <submittedName>
        <fullName evidence="2">Hypothetical membrane protein</fullName>
    </submittedName>
</protein>
<dbReference type="Proteomes" id="UP000004793">
    <property type="component" value="Chromosome"/>
</dbReference>